<evidence type="ECO:0008006" key="4">
    <source>
        <dbReference type="Google" id="ProtNLM"/>
    </source>
</evidence>
<evidence type="ECO:0000313" key="2">
    <source>
        <dbReference type="EMBL" id="SER34265.1"/>
    </source>
</evidence>
<dbReference type="STRING" id="180197.SAMN02982919_02185"/>
<gene>
    <name evidence="2" type="ORF">SAMN02982919_02185</name>
</gene>
<keyword evidence="1" id="KW-0812">Transmembrane</keyword>
<keyword evidence="1" id="KW-0472">Membrane</keyword>
<organism evidence="2 3">
    <name type="scientific">Giesbergeria anulus</name>
    <dbReference type="NCBI Taxonomy" id="180197"/>
    <lineage>
        <taxon>Bacteria</taxon>
        <taxon>Pseudomonadati</taxon>
        <taxon>Pseudomonadota</taxon>
        <taxon>Betaproteobacteria</taxon>
        <taxon>Burkholderiales</taxon>
        <taxon>Comamonadaceae</taxon>
        <taxon>Giesbergeria</taxon>
    </lineage>
</organism>
<protein>
    <recommendedName>
        <fullName evidence="4">Shufflon protein, N-terminal constant region</fullName>
    </recommendedName>
</protein>
<sequence length="416" mass="43199">MLLRQNATPKKKQGGWLMLSASMALVIASIMSLYAFREQAQKDMGERAVAQADALSAIRTAAEILVFEHYVDYQEGVPITRGGTTLSFGNSPGQALRPTVAQLRQMNLGIEGASDVGSYKSLTQGGYSITVNRTPAGCETSPSGVDCNITGLVCTDRPVQDFGAPAGEVDGFGIGKMLSRIGGNAGASMLGGTGEIVSTGASWKAPNPIPGTPAGVVCARFGFGVAEYWNFLRVRDSRDPNFMNNVTLKGGLHVKSTATYGAACPTDGMAMWGNFEGNPVWLQCKAGKWEPGNGLTYATEGAACSQDRDFAITTTNVALVCSNNKWVSQARSGLRTASYYQNGSVVPTPACTPGLTPSAVVAAVSASSIIGSNNPGNNSGSFQASIDSSWRVTITGSSGQPAGSSAMALVLAFCNP</sequence>
<reference evidence="2 3" key="1">
    <citation type="submission" date="2016-10" db="EMBL/GenBank/DDBJ databases">
        <authorList>
            <person name="de Groot N.N."/>
        </authorList>
    </citation>
    <scope>NUCLEOTIDE SEQUENCE [LARGE SCALE GENOMIC DNA]</scope>
    <source>
        <strain evidence="2 3">ATCC 35958</strain>
    </source>
</reference>
<dbReference type="AlphaFoldDB" id="A0A1H9NF11"/>
<keyword evidence="3" id="KW-1185">Reference proteome</keyword>
<keyword evidence="1" id="KW-1133">Transmembrane helix</keyword>
<evidence type="ECO:0000313" key="3">
    <source>
        <dbReference type="Proteomes" id="UP000199766"/>
    </source>
</evidence>
<dbReference type="EMBL" id="FOGD01000007">
    <property type="protein sequence ID" value="SER34265.1"/>
    <property type="molecule type" value="Genomic_DNA"/>
</dbReference>
<dbReference type="Proteomes" id="UP000199766">
    <property type="component" value="Unassembled WGS sequence"/>
</dbReference>
<dbReference type="OrthoDB" id="8900503at2"/>
<dbReference type="RefSeq" id="WP_143059626.1">
    <property type="nucleotide sequence ID" value="NZ_FOGD01000007.1"/>
</dbReference>
<feature type="transmembrane region" description="Helical" evidence="1">
    <location>
        <begin position="16"/>
        <end position="36"/>
    </location>
</feature>
<name>A0A1H9NF11_9BURK</name>
<evidence type="ECO:0000256" key="1">
    <source>
        <dbReference type="SAM" id="Phobius"/>
    </source>
</evidence>
<accession>A0A1H9NF11</accession>
<proteinExistence type="predicted"/>